<dbReference type="EMBL" id="FNBW01000013">
    <property type="protein sequence ID" value="SDG29075.1"/>
    <property type="molecule type" value="Genomic_DNA"/>
</dbReference>
<dbReference type="InterPro" id="IPR029035">
    <property type="entry name" value="DHS-like_NAD/FAD-binding_dom"/>
</dbReference>
<dbReference type="SUPFAM" id="SSF52467">
    <property type="entry name" value="DHS-like NAD/FAD-binding domain"/>
    <property type="match status" value="1"/>
</dbReference>
<name>A0A8G2BNC5_9PROT</name>
<dbReference type="Pfam" id="PF13289">
    <property type="entry name" value="SIR2_2"/>
    <property type="match status" value="1"/>
</dbReference>
<comment type="caution">
    <text evidence="1">The sequence shown here is derived from an EMBL/GenBank/DDBJ whole genome shotgun (WGS) entry which is preliminary data.</text>
</comment>
<protein>
    <submittedName>
        <fullName evidence="1">SIR2-like domain-containing protein</fullName>
    </submittedName>
</protein>
<dbReference type="Proteomes" id="UP000198615">
    <property type="component" value="Unassembled WGS sequence"/>
</dbReference>
<evidence type="ECO:0000313" key="1">
    <source>
        <dbReference type="EMBL" id="SDG29075.1"/>
    </source>
</evidence>
<accession>A0A8G2BNC5</accession>
<gene>
    <name evidence="1" type="ORF">SAMN05660686_03945</name>
</gene>
<dbReference type="RefSeq" id="WP_093153036.1">
    <property type="nucleotide sequence ID" value="NZ_FNBW01000013.1"/>
</dbReference>
<proteinExistence type="predicted"/>
<evidence type="ECO:0000313" key="2">
    <source>
        <dbReference type="Proteomes" id="UP000198615"/>
    </source>
</evidence>
<dbReference type="Gene3D" id="3.40.50.1220">
    <property type="entry name" value="TPP-binding domain"/>
    <property type="match status" value="1"/>
</dbReference>
<reference evidence="1 2" key="1">
    <citation type="submission" date="2016-10" db="EMBL/GenBank/DDBJ databases">
        <authorList>
            <person name="Varghese N."/>
            <person name="Submissions S."/>
        </authorList>
    </citation>
    <scope>NUCLEOTIDE SEQUENCE [LARGE SCALE GENOMIC DNA]</scope>
    <source>
        <strain evidence="1 2">DSM 18839</strain>
    </source>
</reference>
<sequence>MDETKLVTIQDGITHMDVAAFLRAYQMRVGNIMWFLGAGASRAAGIKTAGDMIWDFKQNLYRSHKKLPPNAITDPGDPVVQRKLQRYFDELQDFPASGAADEYARFFEATYPNAKDRQAYLERLIKLGKPTYGHLALALLMREGCCRLVWTTNFDRTVEDAAARIYGSTNDLVVADLGEPRKAADAFDARRFPIYGKLHGDYHSASLKNTDGELRHQDAEMRRAFVQACGSNGLAVVGYSGRDASVVEALREALNEGRGFPNGLFWFKRSGEAPFEAVTELIAEARRLGVDAHLIDNETFDELLSDLVRFLPETSDKLRDIDGAKPPRLGSAALKPPGAIVPSIRTNALPVISHPVMCQLIDCEIGGWSEIQDAIEKAGVDIVARRTRDGVIAFGRDPHVRATFDPFGIKRFETRSIPDKSLAYESEERRLIRDALMRALSNRAGIHLLRRGWRVFALPDPKTVTPAHFQRGSIRPIDSLTGVIGNTGIRWTECCELRLDYKLDRLWLLLDPRIHRNIPERATAEEIDESKEFVRSRLAGRFNPKANAMLSGWTSLLLGTDRTVTLRSFGISDGIDATFEMSTVTGFSGASR</sequence>
<dbReference type="OrthoDB" id="288285at2"/>
<keyword evidence="2" id="KW-1185">Reference proteome</keyword>
<organism evidence="1 2">
    <name type="scientific">Thalassobaculum litoreum DSM 18839</name>
    <dbReference type="NCBI Taxonomy" id="1123362"/>
    <lineage>
        <taxon>Bacteria</taxon>
        <taxon>Pseudomonadati</taxon>
        <taxon>Pseudomonadota</taxon>
        <taxon>Alphaproteobacteria</taxon>
        <taxon>Rhodospirillales</taxon>
        <taxon>Thalassobaculaceae</taxon>
        <taxon>Thalassobaculum</taxon>
    </lineage>
</organism>
<dbReference type="AlphaFoldDB" id="A0A8G2BNC5"/>